<dbReference type="PROSITE" id="PS51257">
    <property type="entry name" value="PROKAR_LIPOPROTEIN"/>
    <property type="match status" value="1"/>
</dbReference>
<name>A0A3N4MKU5_9BACT</name>
<comment type="caution">
    <text evidence="2">The sequence shown here is derived from an EMBL/GenBank/DDBJ whole genome shotgun (WGS) entry which is preliminary data.</text>
</comment>
<keyword evidence="3" id="KW-1185">Reference proteome</keyword>
<feature type="signal peptide" evidence="1">
    <location>
        <begin position="1"/>
        <end position="23"/>
    </location>
</feature>
<dbReference type="Pfam" id="PF14135">
    <property type="entry name" value="DUF4302"/>
    <property type="match status" value="1"/>
</dbReference>
<keyword evidence="1" id="KW-0732">Signal</keyword>
<dbReference type="EMBL" id="RMBX01000002">
    <property type="protein sequence ID" value="RPD42567.1"/>
    <property type="molecule type" value="Genomic_DNA"/>
</dbReference>
<sequence>MNQMKRVLSYLLLALLAFSSCRKDNNDSVFSGTTDERINKVLGDYQAALAGAQYGWNARLETAAGSVYNFHFSFNDANRVLMYGDIDTLTASERKESSYRLKALQQPALLFDTYSYIHILADPDGGVNGGEYGEGLHSDFEFSLDSLAADSIKLTGRFKGSKMVLKRASQQDLQMWQNGQWKNVLLFEDLGSRILNYFKRLNYGGTQYEIQVNGVERTVTFTWKDAGGAAHQHTTGYIVNGTGIQLTTPLVDGANTISSFSNFSWNTGTSSFTMNVNGTTPSAIVGAIAPVVVDLEGPRRWWNFMAQQDGYWATVNGFHVNGVDDAFGLRGIPDFMFLVFWPRFGTDAGVTYDLAGWVHNLGGTPTIMFGAAFEPPQFSTNGRVVFPYYGTLGEVPPEAEDPYVNTAVQFIDPLGYYLVQTSASTYDMVSVRDAKAWITWEY</sequence>
<dbReference type="Proteomes" id="UP000279089">
    <property type="component" value="Unassembled WGS sequence"/>
</dbReference>
<proteinExistence type="predicted"/>
<dbReference type="AlphaFoldDB" id="A0A3N4MKU5"/>
<evidence type="ECO:0000313" key="2">
    <source>
        <dbReference type="EMBL" id="RPD42567.1"/>
    </source>
</evidence>
<feature type="chain" id="PRO_5018301015" evidence="1">
    <location>
        <begin position="24"/>
        <end position="442"/>
    </location>
</feature>
<gene>
    <name evidence="2" type="ORF">EG028_05175</name>
</gene>
<dbReference type="InterPro" id="IPR025396">
    <property type="entry name" value="DUF4302"/>
</dbReference>
<dbReference type="OrthoDB" id="707849at2"/>
<evidence type="ECO:0000256" key="1">
    <source>
        <dbReference type="SAM" id="SignalP"/>
    </source>
</evidence>
<reference evidence="3" key="1">
    <citation type="submission" date="2018-11" db="EMBL/GenBank/DDBJ databases">
        <title>Chitinophaga lutea sp.nov., isolate from arsenic contaminated soil.</title>
        <authorList>
            <person name="Zong Y."/>
        </authorList>
    </citation>
    <scope>NUCLEOTIDE SEQUENCE [LARGE SCALE GENOMIC DNA]</scope>
    <source>
        <strain evidence="3">YLT18</strain>
    </source>
</reference>
<accession>A0A3N4MKU5</accession>
<evidence type="ECO:0000313" key="3">
    <source>
        <dbReference type="Proteomes" id="UP000279089"/>
    </source>
</evidence>
<protein>
    <submittedName>
        <fullName evidence="2">DUF4302 domain-containing protein</fullName>
    </submittedName>
</protein>
<organism evidence="2 3">
    <name type="scientific">Chitinophaga barathri</name>
    <dbReference type="NCBI Taxonomy" id="1647451"/>
    <lineage>
        <taxon>Bacteria</taxon>
        <taxon>Pseudomonadati</taxon>
        <taxon>Bacteroidota</taxon>
        <taxon>Chitinophagia</taxon>
        <taxon>Chitinophagales</taxon>
        <taxon>Chitinophagaceae</taxon>
        <taxon>Chitinophaga</taxon>
    </lineage>
</organism>